<feature type="domain" description="Jacalin-type lectin" evidence="3">
    <location>
        <begin position="466"/>
        <end position="599"/>
    </location>
</feature>
<dbReference type="Proteomes" id="UP001179952">
    <property type="component" value="Unassembled WGS sequence"/>
</dbReference>
<dbReference type="InterPro" id="IPR033734">
    <property type="entry name" value="Jacalin-like_lectin_dom_plant"/>
</dbReference>
<evidence type="ECO:0000259" key="3">
    <source>
        <dbReference type="PROSITE" id="PS51752"/>
    </source>
</evidence>
<dbReference type="SUPFAM" id="SSF101898">
    <property type="entry name" value="NHL repeat"/>
    <property type="match status" value="1"/>
</dbReference>
<dbReference type="GO" id="GO:0030246">
    <property type="term" value="F:carbohydrate binding"/>
    <property type="evidence" value="ECO:0007669"/>
    <property type="project" value="UniProtKB-KW"/>
</dbReference>
<protein>
    <recommendedName>
        <fullName evidence="3">Jacalin-type lectin domain-containing protein</fullName>
    </recommendedName>
</protein>
<organism evidence="4 5">
    <name type="scientific">Acorus gramineus</name>
    <name type="common">Dwarf sweet flag</name>
    <dbReference type="NCBI Taxonomy" id="55184"/>
    <lineage>
        <taxon>Eukaryota</taxon>
        <taxon>Viridiplantae</taxon>
        <taxon>Streptophyta</taxon>
        <taxon>Embryophyta</taxon>
        <taxon>Tracheophyta</taxon>
        <taxon>Spermatophyta</taxon>
        <taxon>Magnoliopsida</taxon>
        <taxon>Liliopsida</taxon>
        <taxon>Acoraceae</taxon>
        <taxon>Acorus</taxon>
    </lineage>
</organism>
<evidence type="ECO:0000313" key="4">
    <source>
        <dbReference type="EMBL" id="KAK1264285.1"/>
    </source>
</evidence>
<accession>A0AAV9AIW1</accession>
<dbReference type="SMART" id="SM00915">
    <property type="entry name" value="Jacalin"/>
    <property type="match status" value="1"/>
</dbReference>
<reference evidence="4" key="1">
    <citation type="journal article" date="2023" name="Nat. Commun.">
        <title>Diploid and tetraploid genomes of Acorus and the evolution of monocots.</title>
        <authorList>
            <person name="Ma L."/>
            <person name="Liu K.W."/>
            <person name="Li Z."/>
            <person name="Hsiao Y.Y."/>
            <person name="Qi Y."/>
            <person name="Fu T."/>
            <person name="Tang G.D."/>
            <person name="Zhang D."/>
            <person name="Sun W.H."/>
            <person name="Liu D.K."/>
            <person name="Li Y."/>
            <person name="Chen G.Z."/>
            <person name="Liu X.D."/>
            <person name="Liao X.Y."/>
            <person name="Jiang Y.T."/>
            <person name="Yu X."/>
            <person name="Hao Y."/>
            <person name="Huang J."/>
            <person name="Zhao X.W."/>
            <person name="Ke S."/>
            <person name="Chen Y.Y."/>
            <person name="Wu W.L."/>
            <person name="Hsu J.L."/>
            <person name="Lin Y.F."/>
            <person name="Huang M.D."/>
            <person name="Li C.Y."/>
            <person name="Huang L."/>
            <person name="Wang Z.W."/>
            <person name="Zhao X."/>
            <person name="Zhong W.Y."/>
            <person name="Peng D.H."/>
            <person name="Ahmad S."/>
            <person name="Lan S."/>
            <person name="Zhang J.S."/>
            <person name="Tsai W.C."/>
            <person name="Van de Peer Y."/>
            <person name="Liu Z.J."/>
        </authorList>
    </citation>
    <scope>NUCLEOTIDE SEQUENCE</scope>
    <source>
        <strain evidence="4">SCP</strain>
    </source>
</reference>
<dbReference type="InterPro" id="IPR036404">
    <property type="entry name" value="Jacalin-like_lectin_dom_sf"/>
</dbReference>
<dbReference type="PANTHER" id="PTHR47293:SF68">
    <property type="entry name" value="JACALIN-RELATED LECTIN 3"/>
    <property type="match status" value="1"/>
</dbReference>
<keyword evidence="1" id="KW-0430">Lectin</keyword>
<name>A0AAV9AIW1_ACOGR</name>
<evidence type="ECO:0000313" key="5">
    <source>
        <dbReference type="Proteomes" id="UP001179952"/>
    </source>
</evidence>
<dbReference type="EMBL" id="JAUJYN010000009">
    <property type="protein sequence ID" value="KAK1264285.1"/>
    <property type="molecule type" value="Genomic_DNA"/>
</dbReference>
<reference evidence="4" key="2">
    <citation type="submission" date="2023-06" db="EMBL/GenBank/DDBJ databases">
        <authorList>
            <person name="Ma L."/>
            <person name="Liu K.-W."/>
            <person name="Li Z."/>
            <person name="Hsiao Y.-Y."/>
            <person name="Qi Y."/>
            <person name="Fu T."/>
            <person name="Tang G."/>
            <person name="Zhang D."/>
            <person name="Sun W.-H."/>
            <person name="Liu D.-K."/>
            <person name="Li Y."/>
            <person name="Chen G.-Z."/>
            <person name="Liu X.-D."/>
            <person name="Liao X.-Y."/>
            <person name="Jiang Y.-T."/>
            <person name="Yu X."/>
            <person name="Hao Y."/>
            <person name="Huang J."/>
            <person name="Zhao X.-W."/>
            <person name="Ke S."/>
            <person name="Chen Y.-Y."/>
            <person name="Wu W.-L."/>
            <person name="Hsu J.-L."/>
            <person name="Lin Y.-F."/>
            <person name="Huang M.-D."/>
            <person name="Li C.-Y."/>
            <person name="Huang L."/>
            <person name="Wang Z.-W."/>
            <person name="Zhao X."/>
            <person name="Zhong W.-Y."/>
            <person name="Peng D.-H."/>
            <person name="Ahmad S."/>
            <person name="Lan S."/>
            <person name="Zhang J.-S."/>
            <person name="Tsai W.-C."/>
            <person name="Van De Peer Y."/>
            <person name="Liu Z.-J."/>
        </authorList>
    </citation>
    <scope>NUCLEOTIDE SEQUENCE</scope>
    <source>
        <strain evidence="4">SCP</strain>
        <tissue evidence="4">Leaves</tissue>
    </source>
</reference>
<dbReference type="PANTHER" id="PTHR47293">
    <property type="entry name" value="JACALIN-RELATED LECTIN 3"/>
    <property type="match status" value="1"/>
</dbReference>
<proteinExistence type="predicted"/>
<dbReference type="InterPro" id="IPR017451">
    <property type="entry name" value="F-box-assoc_interact_dom"/>
</dbReference>
<gene>
    <name evidence="4" type="ORF">QJS04_geneDACA023400</name>
</gene>
<evidence type="ECO:0000256" key="1">
    <source>
        <dbReference type="ARBA" id="ARBA00022734"/>
    </source>
</evidence>
<keyword evidence="5" id="KW-1185">Reference proteome</keyword>
<feature type="region of interest" description="Disordered" evidence="2">
    <location>
        <begin position="1"/>
        <end position="22"/>
    </location>
</feature>
<dbReference type="AlphaFoldDB" id="A0AAV9AIW1"/>
<dbReference type="NCBIfam" id="TIGR01640">
    <property type="entry name" value="F_box_assoc_1"/>
    <property type="match status" value="1"/>
</dbReference>
<dbReference type="InterPro" id="IPR013187">
    <property type="entry name" value="F-box-assoc_dom_typ3"/>
</dbReference>
<dbReference type="Gene3D" id="2.100.10.30">
    <property type="entry name" value="Jacalin-like lectin domain"/>
    <property type="match status" value="1"/>
</dbReference>
<dbReference type="InterPro" id="IPR001229">
    <property type="entry name" value="Jacalin-like_lectin_dom"/>
</dbReference>
<sequence length="601" mass="67546">MVEDEEKKAVHRSEEDDDADQMKKKKRRIEREWFLFCEPFFSIRLYYLEDTSYEKIKPKELEVDTSHFTSENLCSIGTCNGLLCLGELFRDRNPVYIIDPINNRFLTIRSSPDPQFGEVDKLGFMSGFGYDHVSGVYKVLRLSGGGWEPFDDKMECTICTVHPEHGATGWRFLDPVRYRLVTEGRSGVFFRGKLYFLLINNCCDGFFVGILCFDVAKEEFSEIPGPAQLNGKWISFDLLHMDLFEDKLVLVFCNPPEGLLRIWEVDDDSSWPLLFDIPFDRTENFYDIKLLKQMPDGCLLMYDGNSGELISYDCRVKEPKHIIFLGHLIGYDVFPFTPDIKFDVTTRRDGTVRLSEVQDEGGEEGKIYGVIRYLEALDMVLSRPDKYIDFKNSKHTENYEDAAGITLTLHRGGGGRTNYHALLDDLGAAGDGLAGLVNDGVGLVFDGAGDVVLAADLHGLVHCKYQPRHGARGKQGNGSAQWLNISSSNIVDSILFKNDHGGTSSWSSRHGGTGGSSHKIYCEYPDEFLTKIKGIHGSCYGRPNLIKSLTFHTNWGTKYGPYGTHGGTPISSSTTNGEIVGFYGSSGEFLDAIGIYTRQRN</sequence>
<dbReference type="PROSITE" id="PS51752">
    <property type="entry name" value="JACALIN_LECTIN"/>
    <property type="match status" value="1"/>
</dbReference>
<dbReference type="CDD" id="cd09612">
    <property type="entry name" value="Jacalin"/>
    <property type="match status" value="1"/>
</dbReference>
<evidence type="ECO:0000256" key="2">
    <source>
        <dbReference type="SAM" id="MobiDB-lite"/>
    </source>
</evidence>
<dbReference type="Pfam" id="PF08268">
    <property type="entry name" value="FBA_3"/>
    <property type="match status" value="1"/>
</dbReference>
<dbReference type="SUPFAM" id="SSF51101">
    <property type="entry name" value="Mannose-binding lectins"/>
    <property type="match status" value="1"/>
</dbReference>
<feature type="compositionally biased region" description="Basic and acidic residues" evidence="2">
    <location>
        <begin position="1"/>
        <end position="14"/>
    </location>
</feature>
<dbReference type="Pfam" id="PF01419">
    <property type="entry name" value="Jacalin"/>
    <property type="match status" value="1"/>
</dbReference>
<comment type="caution">
    <text evidence="4">The sequence shown here is derived from an EMBL/GenBank/DDBJ whole genome shotgun (WGS) entry which is preliminary data.</text>
</comment>